<dbReference type="EMBL" id="CM042880">
    <property type="protein sequence ID" value="KAI4389128.1"/>
    <property type="molecule type" value="Genomic_DNA"/>
</dbReference>
<reference evidence="2" key="1">
    <citation type="journal article" date="2023" name="Front. Plant Sci.">
        <title>Chromosomal-level genome assembly of Melastoma candidum provides insights into trichome evolution.</title>
        <authorList>
            <person name="Zhong Y."/>
            <person name="Wu W."/>
            <person name="Sun C."/>
            <person name="Zou P."/>
            <person name="Liu Y."/>
            <person name="Dai S."/>
            <person name="Zhou R."/>
        </authorList>
    </citation>
    <scope>NUCLEOTIDE SEQUENCE [LARGE SCALE GENOMIC DNA]</scope>
</reference>
<evidence type="ECO:0000313" key="2">
    <source>
        <dbReference type="Proteomes" id="UP001057402"/>
    </source>
</evidence>
<keyword evidence="2" id="KW-1185">Reference proteome</keyword>
<evidence type="ECO:0000313" key="1">
    <source>
        <dbReference type="EMBL" id="KAI4389128.1"/>
    </source>
</evidence>
<dbReference type="Proteomes" id="UP001057402">
    <property type="component" value="Chromosome 1"/>
</dbReference>
<sequence length="364" mass="41550">MGIYDPQLGFGNLSSRSSSGGTWEDRQDFASGAITSPVLVSQHINDDGPSNKFDCVSHGLGEKSRSDQEGGHRPDKVERRLRQNREAARKSRLRKKAYVQQLETSRLKLAQLEHELDRTRHQGIYRGNAMGIGRFGFSRPIYSGIRTFDIEYTHWVEERRRKNIELRNAVQMHASEVELRMLVDTHLKHYEQLFLMKTDAAKDDVFYIMSGMWRTSAERFFLWIGGFRPSELLNVLMPQIEPMTDQQVPDVYNLRRSCQQAEDALSQGMDKLPQNLIQEVTADQISGGGNYRSQVASAMEKLEAWENFVNQADHLRQQTMRRMSRILTTHQAARALVGLGDYSDRLCALSSLWAARPCGDVALA</sequence>
<protein>
    <submittedName>
        <fullName evidence="1">Uncharacterized protein</fullName>
    </submittedName>
</protein>
<name>A0ACB9SD47_9MYRT</name>
<accession>A0ACB9SD47</accession>
<comment type="caution">
    <text evidence="1">The sequence shown here is derived from an EMBL/GenBank/DDBJ whole genome shotgun (WGS) entry which is preliminary data.</text>
</comment>
<gene>
    <name evidence="1" type="ORF">MLD38_001386</name>
</gene>
<organism evidence="1 2">
    <name type="scientific">Melastoma candidum</name>
    <dbReference type="NCBI Taxonomy" id="119954"/>
    <lineage>
        <taxon>Eukaryota</taxon>
        <taxon>Viridiplantae</taxon>
        <taxon>Streptophyta</taxon>
        <taxon>Embryophyta</taxon>
        <taxon>Tracheophyta</taxon>
        <taxon>Spermatophyta</taxon>
        <taxon>Magnoliopsida</taxon>
        <taxon>eudicotyledons</taxon>
        <taxon>Gunneridae</taxon>
        <taxon>Pentapetalae</taxon>
        <taxon>rosids</taxon>
        <taxon>malvids</taxon>
        <taxon>Myrtales</taxon>
        <taxon>Melastomataceae</taxon>
        <taxon>Melastomatoideae</taxon>
        <taxon>Melastomateae</taxon>
        <taxon>Melastoma</taxon>
    </lineage>
</organism>
<proteinExistence type="predicted"/>